<evidence type="ECO:0000256" key="10">
    <source>
        <dbReference type="ARBA" id="ARBA00023242"/>
    </source>
</evidence>
<comment type="caution">
    <text evidence="12">The sequence shown here is derived from an EMBL/GenBank/DDBJ whole genome shotgun (WGS) entry which is preliminary data.</text>
</comment>
<keyword evidence="6" id="KW-0509">mRNA transport</keyword>
<dbReference type="GO" id="GO:0005643">
    <property type="term" value="C:nuclear pore"/>
    <property type="evidence" value="ECO:0007669"/>
    <property type="project" value="UniProtKB-SubCell"/>
</dbReference>
<keyword evidence="10" id="KW-0539">Nucleus</keyword>
<feature type="non-terminal residue" evidence="12">
    <location>
        <position position="157"/>
    </location>
</feature>
<dbReference type="Proteomes" id="UP001634394">
    <property type="component" value="Unassembled WGS sequence"/>
</dbReference>
<dbReference type="GO" id="GO:0031965">
    <property type="term" value="C:nuclear membrane"/>
    <property type="evidence" value="ECO:0007669"/>
    <property type="project" value="UniProtKB-SubCell"/>
</dbReference>
<name>A0ABD3X6G1_SINWO</name>
<dbReference type="GO" id="GO:0051028">
    <property type="term" value="P:mRNA transport"/>
    <property type="evidence" value="ECO:0007669"/>
    <property type="project" value="UniProtKB-KW"/>
</dbReference>
<gene>
    <name evidence="12" type="ORF">ACJMK2_032799</name>
</gene>
<keyword evidence="5" id="KW-0813">Transport</keyword>
<organism evidence="12 13">
    <name type="scientific">Sinanodonta woodiana</name>
    <name type="common">Chinese pond mussel</name>
    <name type="synonym">Anodonta woodiana</name>
    <dbReference type="NCBI Taxonomy" id="1069815"/>
    <lineage>
        <taxon>Eukaryota</taxon>
        <taxon>Metazoa</taxon>
        <taxon>Spiralia</taxon>
        <taxon>Lophotrochozoa</taxon>
        <taxon>Mollusca</taxon>
        <taxon>Bivalvia</taxon>
        <taxon>Autobranchia</taxon>
        <taxon>Heteroconchia</taxon>
        <taxon>Palaeoheterodonta</taxon>
        <taxon>Unionida</taxon>
        <taxon>Unionoidea</taxon>
        <taxon>Unionidae</taxon>
        <taxon>Unioninae</taxon>
        <taxon>Sinanodonta</taxon>
    </lineage>
</organism>
<dbReference type="GO" id="GO:0015031">
    <property type="term" value="P:protein transport"/>
    <property type="evidence" value="ECO:0007669"/>
    <property type="project" value="UniProtKB-KW"/>
</dbReference>
<sequence>MLGFTQTGGTTVKFNQPNGQDTIVKNGVTTNINTKHQCITAMAEYENKSIEELRLEDYTANRMGKQQQAGGSLFGTTPATQTTGFNFGGAGSSTGFGASAGFGTSTGTSLSGQQQSTGLFGQQNKTPFGTTTAANTGLGFGTNTSTGTSLFGQQQKP</sequence>
<feature type="region of interest" description="Disordered" evidence="11">
    <location>
        <begin position="121"/>
        <end position="157"/>
    </location>
</feature>
<dbReference type="AlphaFoldDB" id="A0ABD3X6G1"/>
<evidence type="ECO:0000256" key="8">
    <source>
        <dbReference type="ARBA" id="ARBA00023010"/>
    </source>
</evidence>
<accession>A0ABD3X6G1</accession>
<evidence type="ECO:0000256" key="9">
    <source>
        <dbReference type="ARBA" id="ARBA00023132"/>
    </source>
</evidence>
<keyword evidence="7" id="KW-0653">Protein transport</keyword>
<proteinExistence type="inferred from homology"/>
<evidence type="ECO:0000256" key="6">
    <source>
        <dbReference type="ARBA" id="ARBA00022816"/>
    </source>
</evidence>
<dbReference type="InterPro" id="IPR037665">
    <property type="entry name" value="Nucleoporin_S59-like"/>
</dbReference>
<dbReference type="PANTHER" id="PTHR23198:SF6">
    <property type="entry name" value="NUCLEAR PORE COMPLEX PROTEIN NUP98-NUP96"/>
    <property type="match status" value="1"/>
</dbReference>
<evidence type="ECO:0000256" key="4">
    <source>
        <dbReference type="ARBA" id="ARBA00013472"/>
    </source>
</evidence>
<evidence type="ECO:0000256" key="11">
    <source>
        <dbReference type="SAM" id="MobiDB-lite"/>
    </source>
</evidence>
<keyword evidence="8" id="KW-0811">Translocation</keyword>
<comment type="similarity">
    <text evidence="3">Belongs to the nucleoporin GLFG family.</text>
</comment>
<dbReference type="PANTHER" id="PTHR23198">
    <property type="entry name" value="NUCLEOPORIN"/>
    <property type="match status" value="1"/>
</dbReference>
<evidence type="ECO:0000256" key="2">
    <source>
        <dbReference type="ARBA" id="ARBA00004620"/>
    </source>
</evidence>
<evidence type="ECO:0000256" key="3">
    <source>
        <dbReference type="ARBA" id="ARBA00008926"/>
    </source>
</evidence>
<comment type="subcellular location">
    <subcellularLocation>
        <location evidence="2">Nucleus membrane</location>
        <topology evidence="2">Peripheral membrane protein</topology>
        <orientation evidence="2">Nucleoplasmic side</orientation>
    </subcellularLocation>
    <subcellularLocation>
        <location evidence="1">Nucleus</location>
        <location evidence="1">Nuclear pore complex</location>
    </subcellularLocation>
</comment>
<evidence type="ECO:0000256" key="5">
    <source>
        <dbReference type="ARBA" id="ARBA00022448"/>
    </source>
</evidence>
<evidence type="ECO:0000313" key="12">
    <source>
        <dbReference type="EMBL" id="KAL3880568.1"/>
    </source>
</evidence>
<protein>
    <recommendedName>
        <fullName evidence="4">Nuclear pore complex protein Nup98-Nup96</fullName>
    </recommendedName>
</protein>
<dbReference type="Pfam" id="PF21240">
    <property type="entry name" value="Nup98_GLEBS"/>
    <property type="match status" value="1"/>
</dbReference>
<dbReference type="EMBL" id="JBJQND010000004">
    <property type="protein sequence ID" value="KAL3880568.1"/>
    <property type="molecule type" value="Genomic_DNA"/>
</dbReference>
<reference evidence="12 13" key="1">
    <citation type="submission" date="2024-11" db="EMBL/GenBank/DDBJ databases">
        <title>Chromosome-level genome assembly of the freshwater bivalve Anodonta woodiana.</title>
        <authorList>
            <person name="Chen X."/>
        </authorList>
    </citation>
    <scope>NUCLEOTIDE SEQUENCE [LARGE SCALE GENOMIC DNA]</scope>
    <source>
        <strain evidence="12">MN2024</strain>
        <tissue evidence="12">Gills</tissue>
    </source>
</reference>
<keyword evidence="9" id="KW-0906">Nuclear pore complex</keyword>
<evidence type="ECO:0000256" key="7">
    <source>
        <dbReference type="ARBA" id="ARBA00022927"/>
    </source>
</evidence>
<dbReference type="Gene3D" id="1.10.10.2360">
    <property type="match status" value="1"/>
</dbReference>
<evidence type="ECO:0000313" key="13">
    <source>
        <dbReference type="Proteomes" id="UP001634394"/>
    </source>
</evidence>
<keyword evidence="13" id="KW-1185">Reference proteome</keyword>
<dbReference type="FunFam" id="1.10.10.2360:FF:000001">
    <property type="entry name" value="Nuclear pore complex protein Nup98-Nup96"/>
    <property type="match status" value="1"/>
</dbReference>
<evidence type="ECO:0000256" key="1">
    <source>
        <dbReference type="ARBA" id="ARBA00004567"/>
    </source>
</evidence>
<feature type="compositionally biased region" description="Polar residues" evidence="11">
    <location>
        <begin position="125"/>
        <end position="157"/>
    </location>
</feature>